<reference evidence="7" key="3">
    <citation type="submission" date="2025-09" db="UniProtKB">
        <authorList>
            <consortium name="Ensembl"/>
        </authorList>
    </citation>
    <scope>IDENTIFICATION</scope>
</reference>
<feature type="compositionally biased region" description="Pro residues" evidence="5">
    <location>
        <begin position="202"/>
        <end position="214"/>
    </location>
</feature>
<keyword evidence="8" id="KW-1185">Reference proteome</keyword>
<proteinExistence type="predicted"/>
<evidence type="ECO:0000256" key="1">
    <source>
        <dbReference type="ARBA" id="ARBA00004123"/>
    </source>
</evidence>
<evidence type="ECO:0000259" key="6">
    <source>
        <dbReference type="PROSITE" id="PS52014"/>
    </source>
</evidence>
<dbReference type="InterPro" id="IPR013761">
    <property type="entry name" value="SAM/pointed_sf"/>
</dbReference>
<comment type="subcellular location">
    <subcellularLocation>
        <location evidence="1">Nucleus</location>
    </subcellularLocation>
</comment>
<dbReference type="SUPFAM" id="SSF47769">
    <property type="entry name" value="SAM/Pointed domain"/>
    <property type="match status" value="1"/>
</dbReference>
<dbReference type="PROSITE" id="PS52014">
    <property type="entry name" value="SAMD1_WH"/>
    <property type="match status" value="1"/>
</dbReference>
<name>A0A8C3Y4Q3_CATUS</name>
<dbReference type="Pfam" id="PF21524">
    <property type="entry name" value="SAMD1_WH"/>
    <property type="match status" value="1"/>
</dbReference>
<keyword evidence="3" id="KW-0156">Chromatin regulator</keyword>
<evidence type="ECO:0000256" key="5">
    <source>
        <dbReference type="SAM" id="MobiDB-lite"/>
    </source>
</evidence>
<dbReference type="Gene3D" id="1.10.150.50">
    <property type="entry name" value="Transcription Factor, Ets-1"/>
    <property type="match status" value="1"/>
</dbReference>
<evidence type="ECO:0000256" key="2">
    <source>
        <dbReference type="ARBA" id="ARBA00022553"/>
    </source>
</evidence>
<evidence type="ECO:0000313" key="7">
    <source>
        <dbReference type="Ensembl" id="ENSCUSP00005017129.1"/>
    </source>
</evidence>
<accession>A0A8C3Y4Q3</accession>
<dbReference type="Proteomes" id="UP000694563">
    <property type="component" value="Chromosome 33"/>
</dbReference>
<dbReference type="Ensembl" id="ENSCUST00005017788.1">
    <property type="protein sequence ID" value="ENSCUSP00005017129.1"/>
    <property type="gene ID" value="ENSCUSG00005010976.1"/>
</dbReference>
<dbReference type="PANTHER" id="PTHR36292">
    <property type="entry name" value="UPF0575 PROTEIN C19ORF67"/>
    <property type="match status" value="1"/>
</dbReference>
<dbReference type="PANTHER" id="PTHR36292:SF2">
    <property type="entry name" value="STERILE ALPHA MOTIF DOMAIN-CONTAINING PROTEIN 1"/>
    <property type="match status" value="1"/>
</dbReference>
<protein>
    <recommendedName>
        <fullName evidence="6">SAMD1-like winged helix (WH) domain-containing protein</fullName>
    </recommendedName>
</protein>
<keyword evidence="2" id="KW-0597">Phosphoprotein</keyword>
<feature type="domain" description="SAMD1-like winged helix (WH)" evidence="6">
    <location>
        <begin position="23"/>
        <end position="99"/>
    </location>
</feature>
<feature type="compositionally biased region" description="Acidic residues" evidence="5">
    <location>
        <begin position="163"/>
        <end position="185"/>
    </location>
</feature>
<dbReference type="InterPro" id="IPR048589">
    <property type="entry name" value="SAMD1-like_WH"/>
</dbReference>
<reference evidence="7" key="1">
    <citation type="submission" date="2020-10" db="EMBL/GenBank/DDBJ databases">
        <title>Catharus ustulatus (Swainson's thrush) genome, bCatUst1, primary haplotype v2.</title>
        <authorList>
            <person name="Delmore K."/>
            <person name="Vafadar M."/>
            <person name="Formenti G."/>
            <person name="Chow W."/>
            <person name="Pelan S."/>
            <person name="Howe K."/>
            <person name="Rhie A."/>
            <person name="Mountcastle J."/>
            <person name="Haase B."/>
            <person name="Fedrigo O."/>
            <person name="Jarvis E.D."/>
        </authorList>
    </citation>
    <scope>NUCLEOTIDE SEQUENCE [LARGE SCALE GENOMIC DNA]</scope>
</reference>
<organism evidence="7 8">
    <name type="scientific">Catharus ustulatus</name>
    <name type="common">Russet-backed thrush</name>
    <name type="synonym">Hylocichla ustulatus</name>
    <dbReference type="NCBI Taxonomy" id="91951"/>
    <lineage>
        <taxon>Eukaryota</taxon>
        <taxon>Metazoa</taxon>
        <taxon>Chordata</taxon>
        <taxon>Craniata</taxon>
        <taxon>Vertebrata</taxon>
        <taxon>Euteleostomi</taxon>
        <taxon>Archelosauria</taxon>
        <taxon>Archosauria</taxon>
        <taxon>Dinosauria</taxon>
        <taxon>Saurischia</taxon>
        <taxon>Theropoda</taxon>
        <taxon>Coelurosauria</taxon>
        <taxon>Aves</taxon>
        <taxon>Neognathae</taxon>
        <taxon>Neoaves</taxon>
        <taxon>Telluraves</taxon>
        <taxon>Australaves</taxon>
        <taxon>Passeriformes</taxon>
        <taxon>Turdidae</taxon>
        <taxon>Catharus</taxon>
    </lineage>
</organism>
<feature type="compositionally biased region" description="Low complexity" evidence="5">
    <location>
        <begin position="149"/>
        <end position="159"/>
    </location>
</feature>
<reference evidence="7" key="2">
    <citation type="submission" date="2025-08" db="UniProtKB">
        <authorList>
            <consortium name="Ensembl"/>
        </authorList>
    </citation>
    <scope>IDENTIFICATION</scope>
</reference>
<sequence length="398" mass="42491">STLGVALPWARPRGAGSTPRRARAAAAAPRYQEWILDTIDSLRSRKARPDLERICRMVRRRHGPEPERTRAELEKLIQQRAVLRVSYKGSISYRNAARVQPPRRPPPPARRPPPVSLRDTARLLGGDGRLTRGRLQGSAAPGGAGGAAGAAPPCSSSEASAREEEEEEEDEDEEDEDGTGSEASEDAGPPRQLNGEGRGGPPLRPPGQPPPERPPQAKACAPGEGGCQHMAPLKKEGCPHPGDHVPDVPVSPCRCPVSPCRCPHAGVPMPVSPCPHAGVPVSLVPRAGRKDKAVDPVDWSVRDVVEYFTEAGFPEQAGAFQEQEMDGKSLLLMQRADVLTGLCVPMSPVMSPCPMAVPWLSPKMSPMMSLSPLSPGDRWEVAVADAEGRCAHGALCPQ</sequence>
<evidence type="ECO:0000256" key="4">
    <source>
        <dbReference type="ARBA" id="ARBA00023242"/>
    </source>
</evidence>
<keyword evidence="4" id="KW-0539">Nucleus</keyword>
<feature type="compositionally biased region" description="Pro residues" evidence="5">
    <location>
        <begin position="102"/>
        <end position="115"/>
    </location>
</feature>
<dbReference type="GO" id="GO:0006325">
    <property type="term" value="P:chromatin organization"/>
    <property type="evidence" value="ECO:0007669"/>
    <property type="project" value="UniProtKB-KW"/>
</dbReference>
<evidence type="ECO:0000256" key="3">
    <source>
        <dbReference type="ARBA" id="ARBA00022853"/>
    </source>
</evidence>
<evidence type="ECO:0000313" key="8">
    <source>
        <dbReference type="Proteomes" id="UP000694563"/>
    </source>
</evidence>
<dbReference type="GO" id="GO:0003677">
    <property type="term" value="F:DNA binding"/>
    <property type="evidence" value="ECO:0007669"/>
    <property type="project" value="InterPro"/>
</dbReference>
<feature type="region of interest" description="Disordered" evidence="5">
    <location>
        <begin position="94"/>
        <end position="228"/>
    </location>
</feature>
<dbReference type="AlphaFoldDB" id="A0A8C3Y4Q3"/>
<dbReference type="GO" id="GO:0005634">
    <property type="term" value="C:nucleus"/>
    <property type="evidence" value="ECO:0007669"/>
    <property type="project" value="UniProtKB-SubCell"/>
</dbReference>